<organism evidence="2 3">
    <name type="scientific">Portunus trituberculatus</name>
    <name type="common">Swimming crab</name>
    <name type="synonym">Neptunus trituberculatus</name>
    <dbReference type="NCBI Taxonomy" id="210409"/>
    <lineage>
        <taxon>Eukaryota</taxon>
        <taxon>Metazoa</taxon>
        <taxon>Ecdysozoa</taxon>
        <taxon>Arthropoda</taxon>
        <taxon>Crustacea</taxon>
        <taxon>Multicrustacea</taxon>
        <taxon>Malacostraca</taxon>
        <taxon>Eumalacostraca</taxon>
        <taxon>Eucarida</taxon>
        <taxon>Decapoda</taxon>
        <taxon>Pleocyemata</taxon>
        <taxon>Brachyura</taxon>
        <taxon>Eubrachyura</taxon>
        <taxon>Portunoidea</taxon>
        <taxon>Portunidae</taxon>
        <taxon>Portuninae</taxon>
        <taxon>Portunus</taxon>
    </lineage>
</organism>
<evidence type="ECO:0000313" key="2">
    <source>
        <dbReference type="EMBL" id="MPC49596.1"/>
    </source>
</evidence>
<feature type="region of interest" description="Disordered" evidence="1">
    <location>
        <begin position="459"/>
        <end position="478"/>
    </location>
</feature>
<proteinExistence type="predicted"/>
<reference evidence="2 3" key="1">
    <citation type="submission" date="2019-05" db="EMBL/GenBank/DDBJ databases">
        <title>Another draft genome of Portunus trituberculatus and its Hox gene families provides insights of decapod evolution.</title>
        <authorList>
            <person name="Jeong J.-H."/>
            <person name="Song I."/>
            <person name="Kim S."/>
            <person name="Choi T."/>
            <person name="Kim D."/>
            <person name="Ryu S."/>
            <person name="Kim W."/>
        </authorList>
    </citation>
    <scope>NUCLEOTIDE SEQUENCE [LARGE SCALE GENOMIC DNA]</scope>
    <source>
        <tissue evidence="2">Muscle</tissue>
    </source>
</reference>
<accession>A0A5B7FVN1</accession>
<feature type="region of interest" description="Disordered" evidence="1">
    <location>
        <begin position="487"/>
        <end position="538"/>
    </location>
</feature>
<gene>
    <name evidence="2" type="ORF">E2C01_043404</name>
</gene>
<evidence type="ECO:0008006" key="4">
    <source>
        <dbReference type="Google" id="ProtNLM"/>
    </source>
</evidence>
<protein>
    <recommendedName>
        <fullName evidence="4">CCHC-type domain-containing protein</fullName>
    </recommendedName>
</protein>
<evidence type="ECO:0000256" key="1">
    <source>
        <dbReference type="SAM" id="MobiDB-lite"/>
    </source>
</evidence>
<keyword evidence="3" id="KW-1185">Reference proteome</keyword>
<dbReference type="Proteomes" id="UP000324222">
    <property type="component" value="Unassembled WGS sequence"/>
</dbReference>
<comment type="caution">
    <text evidence="2">The sequence shown here is derived from an EMBL/GenBank/DDBJ whole genome shotgun (WGS) entry which is preliminary data.</text>
</comment>
<feature type="region of interest" description="Disordered" evidence="1">
    <location>
        <begin position="63"/>
        <end position="94"/>
    </location>
</feature>
<sequence length="563" mass="60607">MVGCQGWNALGGGLSSVVDKHSHHVGPFFKTTGPHGDEVLRPRQPVLAPIVVPVGSCEVADLARETSSSGLSREGDSPPQVPPTAASCSGSSSEGRLSAGLDSLLMTVTVPEVRQIPPPRWIVAYYRNGRGNFIYASRYLAKEIGTIPEGNLKKYGKGVLVRAKDVTQASKLQHLPCPTESMFETSQDLYEFPKEEILTMCPSSVHKVTKMRNSSNMVLLTFFCSTLPDRVHIGHINLRCFSCYGYGHGKSSCKEASRCGNCSALDSHSEEHCNAAACCFHCCDTHQVRSRQCPRYCLEQDILQLANSQFISLGSARRELLYRQKDGTGATSYASLVARSSAESAGPKTTPSATFRSVGAGGLLRLANRFALLSDDSVESSERYDGNPPDLTKVTHVVDVHFPPVSPKPLKGLIKRHCGSVESIDLAQPKQFKISTGAHDRESSRDCSAMVAPMVRVQPSVTPSVSDRASCDEGGLSMESSDDIITAVPHGPNVAKSAVQPDPRPPVTGRNGDNSRHSPVGRKAVVHRPDTSQFPVSSRQLIISSQVSHGQTLPKARPSTAPK</sequence>
<dbReference type="AlphaFoldDB" id="A0A5B7FVN1"/>
<feature type="compositionally biased region" description="Low complexity" evidence="1">
    <location>
        <begin position="85"/>
        <end position="94"/>
    </location>
</feature>
<name>A0A5B7FVN1_PORTR</name>
<evidence type="ECO:0000313" key="3">
    <source>
        <dbReference type="Proteomes" id="UP000324222"/>
    </source>
</evidence>
<dbReference type="EMBL" id="VSRR010008975">
    <property type="protein sequence ID" value="MPC49596.1"/>
    <property type="molecule type" value="Genomic_DNA"/>
</dbReference>